<name>A0A5N6ZBR1_9EURO</name>
<feature type="non-terminal residue" evidence="2">
    <location>
        <position position="100"/>
    </location>
</feature>
<evidence type="ECO:0000256" key="1">
    <source>
        <dbReference type="SAM" id="Phobius"/>
    </source>
</evidence>
<keyword evidence="1" id="KW-0812">Transmembrane</keyword>
<reference evidence="3" key="1">
    <citation type="submission" date="2019-04" db="EMBL/GenBank/DDBJ databases">
        <title>Friends and foes A comparative genomics studyof 23 Aspergillus species from section Flavi.</title>
        <authorList>
            <consortium name="DOE Joint Genome Institute"/>
            <person name="Kjaerbolling I."/>
            <person name="Vesth T."/>
            <person name="Frisvad J.C."/>
            <person name="Nybo J.L."/>
            <person name="Theobald S."/>
            <person name="Kildgaard S."/>
            <person name="Isbrandt T."/>
            <person name="Kuo A."/>
            <person name="Sato A."/>
            <person name="Lyhne E.K."/>
            <person name="Kogle M.E."/>
            <person name="Wiebenga A."/>
            <person name="Kun R.S."/>
            <person name="Lubbers R.J."/>
            <person name="Makela M.R."/>
            <person name="Barry K."/>
            <person name="Chovatia M."/>
            <person name="Clum A."/>
            <person name="Daum C."/>
            <person name="Haridas S."/>
            <person name="He G."/>
            <person name="LaButti K."/>
            <person name="Lipzen A."/>
            <person name="Mondo S."/>
            <person name="Riley R."/>
            <person name="Salamov A."/>
            <person name="Simmons B.A."/>
            <person name="Magnuson J.K."/>
            <person name="Henrissat B."/>
            <person name="Mortensen U.H."/>
            <person name="Larsen T.O."/>
            <person name="Devries R.P."/>
            <person name="Grigoriev I.V."/>
            <person name="Machida M."/>
            <person name="Baker S.E."/>
            <person name="Andersen M.R."/>
        </authorList>
    </citation>
    <scope>NUCLEOTIDE SEQUENCE [LARGE SCALE GENOMIC DNA]</scope>
    <source>
        <strain evidence="3">CBS 553.77</strain>
    </source>
</reference>
<feature type="transmembrane region" description="Helical" evidence="1">
    <location>
        <begin position="18"/>
        <end position="38"/>
    </location>
</feature>
<keyword evidence="1" id="KW-1133">Transmembrane helix</keyword>
<organism evidence="2 3">
    <name type="scientific">Aspergillus coremiiformis</name>
    <dbReference type="NCBI Taxonomy" id="138285"/>
    <lineage>
        <taxon>Eukaryota</taxon>
        <taxon>Fungi</taxon>
        <taxon>Dikarya</taxon>
        <taxon>Ascomycota</taxon>
        <taxon>Pezizomycotina</taxon>
        <taxon>Eurotiomycetes</taxon>
        <taxon>Eurotiomycetidae</taxon>
        <taxon>Eurotiales</taxon>
        <taxon>Aspergillaceae</taxon>
        <taxon>Aspergillus</taxon>
        <taxon>Aspergillus subgen. Circumdati</taxon>
    </lineage>
</organism>
<dbReference type="Proteomes" id="UP000327118">
    <property type="component" value="Unassembled WGS sequence"/>
</dbReference>
<keyword evidence="3" id="KW-1185">Reference proteome</keyword>
<dbReference type="AlphaFoldDB" id="A0A5N6ZBR1"/>
<gene>
    <name evidence="2" type="ORF">BDV28DRAFT_129693</name>
</gene>
<protein>
    <submittedName>
        <fullName evidence="2">Uncharacterized protein</fullName>
    </submittedName>
</protein>
<evidence type="ECO:0000313" key="2">
    <source>
        <dbReference type="EMBL" id="KAE8355094.1"/>
    </source>
</evidence>
<accession>A0A5N6ZBR1</accession>
<feature type="transmembrane region" description="Helical" evidence="1">
    <location>
        <begin position="50"/>
        <end position="74"/>
    </location>
</feature>
<sequence>MRNYLYPRPGIEREDECFILTIACIKLNGMIAMVLNISSLSPRLHLRKHTILPLPFFSLSLSFFLGGFLLKFFLLTQRWSDLMLLFTMNRIEIMVHVGLV</sequence>
<dbReference type="EMBL" id="ML739059">
    <property type="protein sequence ID" value="KAE8355094.1"/>
    <property type="molecule type" value="Genomic_DNA"/>
</dbReference>
<proteinExistence type="predicted"/>
<keyword evidence="1" id="KW-0472">Membrane</keyword>
<evidence type="ECO:0000313" key="3">
    <source>
        <dbReference type="Proteomes" id="UP000327118"/>
    </source>
</evidence>